<feature type="domain" description="DNA primase/polymerase bifunctional N-terminal" evidence="1">
    <location>
        <begin position="6"/>
        <end position="175"/>
    </location>
</feature>
<dbReference type="EMBL" id="JASCTH010000043">
    <property type="protein sequence ID" value="MDI6105301.1"/>
    <property type="molecule type" value="Genomic_DNA"/>
</dbReference>
<evidence type="ECO:0000259" key="1">
    <source>
        <dbReference type="SMART" id="SM00943"/>
    </source>
</evidence>
<dbReference type="CDD" id="cd04859">
    <property type="entry name" value="Prim_Pol"/>
    <property type="match status" value="1"/>
</dbReference>
<keyword evidence="3" id="KW-1185">Reference proteome</keyword>
<dbReference type="InterPro" id="IPR015330">
    <property type="entry name" value="DNA_primase/pol_bifunc_N"/>
</dbReference>
<proteinExistence type="predicted"/>
<name>A0ABT6WZX0_9ACTN</name>
<evidence type="ECO:0000313" key="2">
    <source>
        <dbReference type="EMBL" id="MDI6105301.1"/>
    </source>
</evidence>
<dbReference type="Pfam" id="PF09250">
    <property type="entry name" value="Prim-Pol"/>
    <property type="match status" value="1"/>
</dbReference>
<reference evidence="2 3" key="1">
    <citation type="submission" date="2023-05" db="EMBL/GenBank/DDBJ databases">
        <title>Actinoplanes sp. NEAU-A12 genome sequencing.</title>
        <authorList>
            <person name="Wang Z.-S."/>
        </authorList>
    </citation>
    <scope>NUCLEOTIDE SEQUENCE [LARGE SCALE GENOMIC DNA]</scope>
    <source>
        <strain evidence="2 3">NEAU-A12</strain>
    </source>
</reference>
<dbReference type="RefSeq" id="WP_282766770.1">
    <property type="nucleotide sequence ID" value="NZ_JASCTH010000043.1"/>
</dbReference>
<dbReference type="SMART" id="SM00943">
    <property type="entry name" value="Prim-Pol"/>
    <property type="match status" value="1"/>
</dbReference>
<protein>
    <submittedName>
        <fullName evidence="2">Bifunctional DNA primase/polymerase</fullName>
    </submittedName>
</protein>
<dbReference type="SUPFAM" id="SSF56747">
    <property type="entry name" value="Prim-pol domain"/>
    <property type="match status" value="1"/>
</dbReference>
<gene>
    <name evidence="2" type="ORF">QLQ12_42640</name>
</gene>
<organism evidence="2 3">
    <name type="scientific">Actinoplanes sandaracinus</name>
    <dbReference type="NCBI Taxonomy" id="3045177"/>
    <lineage>
        <taxon>Bacteria</taxon>
        <taxon>Bacillati</taxon>
        <taxon>Actinomycetota</taxon>
        <taxon>Actinomycetes</taxon>
        <taxon>Micromonosporales</taxon>
        <taxon>Micromonosporaceae</taxon>
        <taxon>Actinoplanes</taxon>
    </lineage>
</organism>
<accession>A0ABT6WZX0</accession>
<dbReference type="Proteomes" id="UP001241758">
    <property type="component" value="Unassembled WGS sequence"/>
</dbReference>
<sequence length="282" mass="30340">MSLTAALAYARHGVPVLPVHTPGPGGVCDCGRGARCDRSGKHPRLRHGLTEATTDPRQIRLWWTFWPHANVGLRTGVVMDVADVDSAEGWHELRHLLGGDVPPGPQVRTGGGGRHLWFRPTGYGNRVRLLPGLDWRGCGGYVLAPPSRHVSGGDYRWIRRPAVALPVSPAALVALIAGPPPPPVPPRPLRRPDRYAEAALEAETDRVARAVVGARNDTLNRAAFALGRLVGAGLLDESEVRWELTAAARHAGLGWAEIRGTLRSGLTAGRRQPFGHRPPHAA</sequence>
<comment type="caution">
    <text evidence="2">The sequence shown here is derived from an EMBL/GenBank/DDBJ whole genome shotgun (WGS) entry which is preliminary data.</text>
</comment>
<evidence type="ECO:0000313" key="3">
    <source>
        <dbReference type="Proteomes" id="UP001241758"/>
    </source>
</evidence>